<reference evidence="3" key="1">
    <citation type="journal article" date="2020" name="bioRxiv">
        <title>A rank-normalized archaeal taxonomy based on genome phylogeny resolves widespread incomplete and uneven classifications.</title>
        <authorList>
            <person name="Rinke C."/>
            <person name="Chuvochina M."/>
            <person name="Mussig A.J."/>
            <person name="Chaumeil P.-A."/>
            <person name="Waite D.W."/>
            <person name="Whitman W.B."/>
            <person name="Parks D.H."/>
            <person name="Hugenholtz P."/>
        </authorList>
    </citation>
    <scope>NUCLEOTIDE SEQUENCE</scope>
    <source>
        <strain evidence="3">UBA8849</strain>
    </source>
</reference>
<dbReference type="GO" id="GO:0005524">
    <property type="term" value="F:ATP binding"/>
    <property type="evidence" value="ECO:0007669"/>
    <property type="project" value="InterPro"/>
</dbReference>
<dbReference type="Proteomes" id="UP000645676">
    <property type="component" value="Unassembled WGS sequence"/>
</dbReference>
<dbReference type="GO" id="GO:0003677">
    <property type="term" value="F:DNA binding"/>
    <property type="evidence" value="ECO:0007669"/>
    <property type="project" value="InterPro"/>
</dbReference>
<keyword evidence="3" id="KW-0547">Nucleotide-binding</keyword>
<evidence type="ECO:0000313" key="3">
    <source>
        <dbReference type="EMBL" id="HII59368.1"/>
    </source>
</evidence>
<dbReference type="InterPro" id="IPR027417">
    <property type="entry name" value="P-loop_NTPase"/>
</dbReference>
<dbReference type="Gene3D" id="3.40.50.300">
    <property type="entry name" value="P-loop containing nucleotide triphosphate hydrolases"/>
    <property type="match status" value="1"/>
</dbReference>
<feature type="domain" description="Helicase/UvrB N-terminal" evidence="2">
    <location>
        <begin position="495"/>
        <end position="647"/>
    </location>
</feature>
<dbReference type="GO" id="GO:0004386">
    <property type="term" value="F:helicase activity"/>
    <property type="evidence" value="ECO:0007669"/>
    <property type="project" value="UniProtKB-KW"/>
</dbReference>
<dbReference type="InterPro" id="IPR006935">
    <property type="entry name" value="Helicase/UvrB_N"/>
</dbReference>
<evidence type="ECO:0000313" key="4">
    <source>
        <dbReference type="Proteomes" id="UP000645676"/>
    </source>
</evidence>
<organism evidence="3 4">
    <name type="scientific">Methanocaldococcus jannaschii</name>
    <dbReference type="NCBI Taxonomy" id="2190"/>
    <lineage>
        <taxon>Archaea</taxon>
        <taxon>Methanobacteriati</taxon>
        <taxon>Methanobacteriota</taxon>
        <taxon>Methanomada group</taxon>
        <taxon>Methanococci</taxon>
        <taxon>Methanococcales</taxon>
        <taxon>Methanocaldococcaceae</taxon>
        <taxon>Methanocaldococcus</taxon>
    </lineage>
</organism>
<dbReference type="OMA" id="NIVAYLW"/>
<dbReference type="EMBL" id="DUJR01000008">
    <property type="protein sequence ID" value="HII59368.1"/>
    <property type="molecule type" value="Genomic_DNA"/>
</dbReference>
<keyword evidence="3" id="KW-0347">Helicase</keyword>
<sequence>MNNILSNSIKSLRYWDDQTVKAIFDKYQINVSGIYNISDDILESDLKLHIAQLLFLIVKHKEEFSVYLGETHLEKILKKLVKQFKYLEIRFLGKFKGKKQFFIDISDLHVDNILEKTEEIIKLIKKQYEYIKKQKKRRLDGVYVGIAPRKEKRGDAGAATAWSYIAFDFDVEEWKTNKMPTEEEIMEKLIKYLSKFVEKDILPHKVAFTGGGLRFILYPERPILEEELILLRMIAEDLGADIAMYDLARVDRLVGTYNYKEKYGSPRPCVTIAQLTDEEDIEKLLTPIILYEKFGIIENYKEFEVLFNEKREELYNKRGLNNITTTINRLIKKPNLNKTILQDINKRIYKWLYTIQDKLTKKLGKRWIEKLLSYLGIDYKYGKNGTRLDLWSLFFDDGKNPDCSIYINEGYNAVMVDFHDPNMRFIALAGLWMIKEFRDKIIEFLKLHNINPKPSTYRTVREIMNELLDRETIKIEAEGYLPKEAIIKAYQLSIEQGVPVFLKADTGRGKTYTLTRNTREIKEVFKKHAIAVAFPYKIQVLQVGAGLHADGVVVPMYYEDGKKLDKNTIHYLTIGTYDQVENMLNDLCYDTYKGEKIQVANEEDILLAIDEAHDLVIQKEFRKRAITGVKKCIDRAGGCVLLTATPELINLNNYPVIEVEFKDEKKLFERCSIHIAKNIIGEFCEYILLMFRQGWIKNAVVLVDNKKMIENIKYTLELYGFNKPIYVITRETVGIDKASKMIINEEKVPEEGLILATRVISEGVNIKNHVDLVWALYCKSATTIRQFIARCRNGGGELIVTAPFKEREEEPMIIDYNAMIEMFKENYKLLKEYLETDIEVLKELDKNYKKVLISQIQNAIYYDEEKKDWVLDEDEIAHIYNSLLEAHITRDYKLLKEYLEKTTGYEFAIKTIKELKESKLDKFLKYNYLEYLEKVSAKHIIIAFKEYGVNEIKNALEYNNYKKFKDCRDEYTPQLIKKHSKRINRSINVLKDVYNIPEVIEVYNLMLNKGKDDDKKSNLDENTIKKCLEEINEYKKIVKEINENEDRKTKKIYHIDLKLLEEHKDKLSTLARIIEELILKTFLCPPSKWGKIQRIIRAVWNIVVGEDDERLDRRKLGLRSLVAKVLIKVRDFAIERQKFKIRELIEVIKEECGFTLTLDEVRRLIRAIFNCVIRGVKKLGENAVVEIKELNKEFKTLYEIIKQNINSNSVEKCEKVIEKKIEENGGEILEMELYELIVEKLKFVEEVFYKALEKLKKLGVIYEPKPGLLRIT</sequence>
<name>A0A832T6Q3_9EURY</name>
<evidence type="ECO:0000256" key="1">
    <source>
        <dbReference type="SAM" id="Coils"/>
    </source>
</evidence>
<gene>
    <name evidence="3" type="ORF">HA335_02120</name>
</gene>
<dbReference type="Pfam" id="PF04851">
    <property type="entry name" value="ResIII"/>
    <property type="match status" value="1"/>
</dbReference>
<keyword evidence="3" id="KW-0067">ATP-binding</keyword>
<comment type="caution">
    <text evidence="3">The sequence shown here is derived from an EMBL/GenBank/DDBJ whole genome shotgun (WGS) entry which is preliminary data.</text>
</comment>
<dbReference type="GO" id="GO:0016787">
    <property type="term" value="F:hydrolase activity"/>
    <property type="evidence" value="ECO:0007669"/>
    <property type="project" value="InterPro"/>
</dbReference>
<keyword evidence="1" id="KW-0175">Coiled coil</keyword>
<dbReference type="SUPFAM" id="SSF52540">
    <property type="entry name" value="P-loop containing nucleoside triphosphate hydrolases"/>
    <property type="match status" value="1"/>
</dbReference>
<accession>A0A832T6Q3</accession>
<feature type="coiled-coil region" evidence="1">
    <location>
        <begin position="1024"/>
        <end position="1080"/>
    </location>
</feature>
<evidence type="ECO:0000259" key="2">
    <source>
        <dbReference type="Pfam" id="PF04851"/>
    </source>
</evidence>
<proteinExistence type="predicted"/>
<dbReference type="RefSeq" id="WP_010890075.1">
    <property type="nucleotide sequence ID" value="NC_001732.1"/>
</dbReference>
<dbReference type="AlphaFoldDB" id="A0A832T6Q3"/>
<keyword evidence="3" id="KW-0378">Hydrolase</keyword>
<protein>
    <submittedName>
        <fullName evidence="3">DEAD/DEAH box helicase family protein</fullName>
    </submittedName>
</protein>